<reference evidence="8" key="2">
    <citation type="submission" date="2014-03" db="EMBL/GenBank/DDBJ databases">
        <title>The whipworm genome and dual-species transcriptomics of an intimate host-pathogen interaction.</title>
        <authorList>
            <person name="Foth B.J."/>
            <person name="Tsai I.J."/>
            <person name="Reid A.J."/>
            <person name="Bancroft A.J."/>
            <person name="Nichol S."/>
            <person name="Tracey A."/>
            <person name="Holroyd N."/>
            <person name="Cotton J.A."/>
            <person name="Stanley E.J."/>
            <person name="Zarowiecki M."/>
            <person name="Liu J.Z."/>
            <person name="Huckvale T."/>
            <person name="Cooper P.J."/>
            <person name="Grencis R.K."/>
            <person name="Berriman M."/>
        </authorList>
    </citation>
    <scope>NUCLEOTIDE SEQUENCE [LARGE SCALE GENOMIC DNA]</scope>
    <source>
        <strain evidence="8">Edinburgh</strain>
    </source>
</reference>
<dbReference type="Pfam" id="PF01594">
    <property type="entry name" value="AI-2E_transport"/>
    <property type="match status" value="1"/>
</dbReference>
<feature type="transmembrane region" description="Helical" evidence="7">
    <location>
        <begin position="217"/>
        <end position="236"/>
    </location>
</feature>
<protein>
    <submittedName>
        <fullName evidence="9 10">Transmembrane protein</fullName>
    </submittedName>
</protein>
<proteinExistence type="inferred from homology"/>
<feature type="transmembrane region" description="Helical" evidence="7">
    <location>
        <begin position="815"/>
        <end position="835"/>
    </location>
</feature>
<accession>A0A5S6QW51</accession>
<dbReference type="AlphaFoldDB" id="A0A5S6QW51"/>
<evidence type="ECO:0000256" key="7">
    <source>
        <dbReference type="SAM" id="Phobius"/>
    </source>
</evidence>
<dbReference type="WBParaSite" id="TMUE_3000011117.1">
    <property type="protein sequence ID" value="TMUE_3000011117.1"/>
    <property type="gene ID" value="WBGene00301161"/>
</dbReference>
<feature type="transmembrane region" description="Helical" evidence="7">
    <location>
        <begin position="381"/>
        <end position="405"/>
    </location>
</feature>
<organism evidence="8 9">
    <name type="scientific">Trichuris muris</name>
    <name type="common">Mouse whipworm</name>
    <dbReference type="NCBI Taxonomy" id="70415"/>
    <lineage>
        <taxon>Eukaryota</taxon>
        <taxon>Metazoa</taxon>
        <taxon>Ecdysozoa</taxon>
        <taxon>Nematoda</taxon>
        <taxon>Enoplea</taxon>
        <taxon>Dorylaimia</taxon>
        <taxon>Trichinellida</taxon>
        <taxon>Trichuridae</taxon>
        <taxon>Trichuris</taxon>
    </lineage>
</organism>
<feature type="transmembrane region" description="Helical" evidence="7">
    <location>
        <begin position="841"/>
        <end position="861"/>
    </location>
</feature>
<dbReference type="GO" id="GO:0016020">
    <property type="term" value="C:membrane"/>
    <property type="evidence" value="ECO:0007669"/>
    <property type="project" value="UniProtKB-SubCell"/>
</dbReference>
<feature type="transmembrane region" description="Helical" evidence="7">
    <location>
        <begin position="256"/>
        <end position="282"/>
    </location>
</feature>
<keyword evidence="5 7" id="KW-0472">Membrane</keyword>
<dbReference type="PANTHER" id="PTHR21716">
    <property type="entry name" value="TRANSMEMBRANE PROTEIN"/>
    <property type="match status" value="1"/>
</dbReference>
<keyword evidence="3 7" id="KW-0812">Transmembrane</keyword>
<reference evidence="9 10" key="3">
    <citation type="submission" date="2019-12" db="UniProtKB">
        <authorList>
            <consortium name="WormBaseParasite"/>
        </authorList>
    </citation>
    <scope>IDENTIFICATION</scope>
</reference>
<evidence type="ECO:0000256" key="1">
    <source>
        <dbReference type="ARBA" id="ARBA00004141"/>
    </source>
</evidence>
<sequence>MIALPTARNLINENYAIWNLSHVTVTASLYNARVHSLIQRTIIVYDLTFDCTIESQELSSAARCRLFQSAASVTLLAFAGWGSAVKRRRRRPSVLAMEWNTKKRKSTTMAELSNLLHEKELLGAFCNVLVFSMAICWVLGAVAFYCLFRDFAKPMLWAVISGITVYPLKRKLTGWLRLWLDQLLASGTPLTLGLVTMPWKVCNNLGNVYLKSMKDNLRWVIIIAVTFPAISLLLQLETLPRSLLAMVKVVRLIDHVLWLCSSLWIPFSVGIYVLTVLLLKFFGSTWSNVLLKRTVTGTMWTLLLTHACAYVGPLRTPIFMGIFLISFGSCALQVTAAVISPSKGDATSEKETETDKSATSGDDQQSLDEADDEADKYIQGLFLLCAVVWISLHLSLTPLLLIPLLCSVLSNLTEMFRVRDALWSAWDVVSSKCSDFKDLFVPPFLKHLCTVLKQLDRWFLQSLRNSLDFVGSVSAILILVLCVLALSMFLTVQLYYESVNVVNIATEIGNKAITYNPRLQEWLRDTCKADTVAEAMESIVKKGYTFGRAWLSDKVREMVEGDEQKAKILEGQLLTTVDNYFYTFLSNESSKVTASQNATVVWDQLSSWKSLWSMITMESFDDGKFLENVKEQLTVLWMVLESTWQVFMSNLEVIAFGLSHVMSTVLASGTAVMDFFLDSTVFLTFLLYLLNNSDEQFKPLRLLREMLPISQDTSTQIADEVEEAVKSVFLVTLKMAFFYGMFTWLTHTLFAVSLVFIPSVCAAILAAVPLFGTYLVAIPAALELYLINGEPLLAAFLLAIHYGCSYVVDDAIYAGIKLTTPFVTGMAVAGGLMWWGLEGAIFGPLVLCCLLVLVSTYRILIASRRDEMASS</sequence>
<evidence type="ECO:0000313" key="10">
    <source>
        <dbReference type="WBParaSite" id="TMUE_3000013759.1"/>
    </source>
</evidence>
<feature type="transmembrane region" description="Helical" evidence="7">
    <location>
        <begin position="764"/>
        <end position="786"/>
    </location>
</feature>
<evidence type="ECO:0000256" key="6">
    <source>
        <dbReference type="SAM" id="MobiDB-lite"/>
    </source>
</evidence>
<evidence type="ECO:0000256" key="2">
    <source>
        <dbReference type="ARBA" id="ARBA00009773"/>
    </source>
</evidence>
<evidence type="ECO:0000313" key="8">
    <source>
        <dbReference type="Proteomes" id="UP000046395"/>
    </source>
</evidence>
<comment type="subcellular location">
    <subcellularLocation>
        <location evidence="1">Membrane</location>
        <topology evidence="1">Multi-pass membrane protein</topology>
    </subcellularLocation>
</comment>
<dbReference type="InterPro" id="IPR002549">
    <property type="entry name" value="AI-2E-like"/>
</dbReference>
<evidence type="ECO:0000256" key="3">
    <source>
        <dbReference type="ARBA" id="ARBA00022692"/>
    </source>
</evidence>
<name>A0A5S6QW51_TRIMR</name>
<feature type="transmembrane region" description="Helical" evidence="7">
    <location>
        <begin position="469"/>
        <end position="490"/>
    </location>
</feature>
<reference evidence="8" key="1">
    <citation type="submission" date="2013-11" db="EMBL/GenBank/DDBJ databases">
        <authorList>
            <person name="Aslett M."/>
        </authorList>
    </citation>
    <scope>NUCLEOTIDE SEQUENCE [LARGE SCALE GENOMIC DNA]</scope>
    <source>
        <strain evidence="8">Edinburgh</strain>
    </source>
</reference>
<feature type="transmembrane region" description="Helical" evidence="7">
    <location>
        <begin position="294"/>
        <end position="312"/>
    </location>
</feature>
<dbReference type="Proteomes" id="UP000046395">
    <property type="component" value="Unassembled WGS sequence"/>
</dbReference>
<feature type="transmembrane region" description="Helical" evidence="7">
    <location>
        <begin position="792"/>
        <end position="808"/>
    </location>
</feature>
<keyword evidence="4 7" id="KW-1133">Transmembrane helix</keyword>
<evidence type="ECO:0000256" key="5">
    <source>
        <dbReference type="ARBA" id="ARBA00023136"/>
    </source>
</evidence>
<evidence type="ECO:0000256" key="4">
    <source>
        <dbReference type="ARBA" id="ARBA00022989"/>
    </source>
</evidence>
<feature type="transmembrane region" description="Helical" evidence="7">
    <location>
        <begin position="736"/>
        <end position="757"/>
    </location>
</feature>
<dbReference type="WBParaSite" id="TMUE_3000013759.1">
    <property type="protein sequence ID" value="TMUE_3000013759.1"/>
    <property type="gene ID" value="WBGene00290234"/>
</dbReference>
<dbReference type="PANTHER" id="PTHR21716:SF4">
    <property type="entry name" value="TRANSMEMBRANE PROTEIN 245"/>
    <property type="match status" value="1"/>
</dbReference>
<evidence type="ECO:0000313" key="9">
    <source>
        <dbReference type="WBParaSite" id="TMUE_3000011117.1"/>
    </source>
</evidence>
<feature type="compositionally biased region" description="Basic and acidic residues" evidence="6">
    <location>
        <begin position="346"/>
        <end position="356"/>
    </location>
</feature>
<feature type="transmembrane region" description="Helical" evidence="7">
    <location>
        <begin position="121"/>
        <end position="145"/>
    </location>
</feature>
<comment type="similarity">
    <text evidence="2">Belongs to the autoinducer-2 exporter (AI-2E) (TC 2.A.86) family.</text>
</comment>
<feature type="region of interest" description="Disordered" evidence="6">
    <location>
        <begin position="345"/>
        <end position="367"/>
    </location>
</feature>
<feature type="transmembrane region" description="Helical" evidence="7">
    <location>
        <begin position="318"/>
        <end position="340"/>
    </location>
</feature>
<keyword evidence="8" id="KW-1185">Reference proteome</keyword>